<protein>
    <submittedName>
        <fullName evidence="2">WH2 domain-containing protein</fullName>
    </submittedName>
</protein>
<dbReference type="Proteomes" id="UP000050761">
    <property type="component" value="Unassembled WGS sequence"/>
</dbReference>
<dbReference type="AlphaFoldDB" id="A0A183FIM5"/>
<proteinExistence type="predicted"/>
<keyword evidence="1" id="KW-1185">Reference proteome</keyword>
<name>A0A183FIM5_HELPZ</name>
<organism evidence="1 2">
    <name type="scientific">Heligmosomoides polygyrus</name>
    <name type="common">Parasitic roundworm</name>
    <dbReference type="NCBI Taxonomy" id="6339"/>
    <lineage>
        <taxon>Eukaryota</taxon>
        <taxon>Metazoa</taxon>
        <taxon>Ecdysozoa</taxon>
        <taxon>Nematoda</taxon>
        <taxon>Chromadorea</taxon>
        <taxon>Rhabditida</taxon>
        <taxon>Rhabditina</taxon>
        <taxon>Rhabditomorpha</taxon>
        <taxon>Strongyloidea</taxon>
        <taxon>Heligmosomidae</taxon>
        <taxon>Heligmosomoides</taxon>
    </lineage>
</organism>
<evidence type="ECO:0000313" key="2">
    <source>
        <dbReference type="WBParaSite" id="HPBE_0000676001-mRNA-1"/>
    </source>
</evidence>
<evidence type="ECO:0000313" key="1">
    <source>
        <dbReference type="Proteomes" id="UP000050761"/>
    </source>
</evidence>
<accession>A0A183FIM5</accession>
<reference evidence="2" key="1">
    <citation type="submission" date="2019-09" db="UniProtKB">
        <authorList>
            <consortium name="WormBaseParasite"/>
        </authorList>
    </citation>
    <scope>IDENTIFICATION</scope>
</reference>
<dbReference type="WBParaSite" id="HPBE_0000676001-mRNA-1">
    <property type="protein sequence ID" value="HPBE_0000676001-mRNA-1"/>
    <property type="gene ID" value="HPBE_0000676001"/>
</dbReference>
<sequence length="105" mass="11250">LHPTCVIPLNKRARRLSIEGDPIADAPVVGEATPASPAKGILHHLGQKTLSNKKRQSKFGGSDGGRLLAGAINEERISLLPTGGNRLEASTRLRRQSDSHRSLLD</sequence>